<feature type="domain" description="C2H2-type" evidence="9">
    <location>
        <begin position="237"/>
        <end position="264"/>
    </location>
</feature>
<evidence type="ECO:0000256" key="4">
    <source>
        <dbReference type="ARBA" id="ARBA00022833"/>
    </source>
</evidence>
<dbReference type="GO" id="GO:0008270">
    <property type="term" value="F:zinc ion binding"/>
    <property type="evidence" value="ECO:0007669"/>
    <property type="project" value="UniProtKB-KW"/>
</dbReference>
<dbReference type="PANTHER" id="PTHR23235:SF120">
    <property type="entry name" value="KRUPPEL-LIKE FACTOR 15"/>
    <property type="match status" value="1"/>
</dbReference>
<evidence type="ECO:0000256" key="7">
    <source>
        <dbReference type="PROSITE-ProRule" id="PRU00042"/>
    </source>
</evidence>
<evidence type="ECO:0000313" key="11">
    <source>
        <dbReference type="Proteomes" id="UP001211065"/>
    </source>
</evidence>
<evidence type="ECO:0000256" key="6">
    <source>
        <dbReference type="ARBA" id="ARBA00023163"/>
    </source>
</evidence>
<dbReference type="EMBL" id="JADGJW010000264">
    <property type="protein sequence ID" value="KAJ3220904.1"/>
    <property type="molecule type" value="Genomic_DNA"/>
</dbReference>
<evidence type="ECO:0000313" key="10">
    <source>
        <dbReference type="EMBL" id="KAJ3220904.1"/>
    </source>
</evidence>
<keyword evidence="5" id="KW-0805">Transcription regulation</keyword>
<gene>
    <name evidence="10" type="ORF">HK099_003911</name>
</gene>
<dbReference type="AlphaFoldDB" id="A0AAD5U113"/>
<proteinExistence type="predicted"/>
<feature type="domain" description="C2H2-type" evidence="9">
    <location>
        <begin position="179"/>
        <end position="208"/>
    </location>
</feature>
<keyword evidence="2" id="KW-0677">Repeat</keyword>
<dbReference type="GO" id="GO:0000981">
    <property type="term" value="F:DNA-binding transcription factor activity, RNA polymerase II-specific"/>
    <property type="evidence" value="ECO:0007669"/>
    <property type="project" value="TreeGrafter"/>
</dbReference>
<keyword evidence="11" id="KW-1185">Reference proteome</keyword>
<evidence type="ECO:0000256" key="2">
    <source>
        <dbReference type="ARBA" id="ARBA00022737"/>
    </source>
</evidence>
<keyword evidence="4" id="KW-0862">Zinc</keyword>
<feature type="domain" description="C2H2-type" evidence="9">
    <location>
        <begin position="208"/>
        <end position="236"/>
    </location>
</feature>
<name>A0AAD5U113_9FUNG</name>
<dbReference type="GO" id="GO:0000978">
    <property type="term" value="F:RNA polymerase II cis-regulatory region sequence-specific DNA binding"/>
    <property type="evidence" value="ECO:0007669"/>
    <property type="project" value="TreeGrafter"/>
</dbReference>
<dbReference type="Gene3D" id="3.30.160.60">
    <property type="entry name" value="Classic Zinc Finger"/>
    <property type="match status" value="3"/>
</dbReference>
<evidence type="ECO:0000259" key="9">
    <source>
        <dbReference type="PROSITE" id="PS50157"/>
    </source>
</evidence>
<dbReference type="PROSITE" id="PS50157">
    <property type="entry name" value="ZINC_FINGER_C2H2_2"/>
    <property type="match status" value="3"/>
</dbReference>
<evidence type="ECO:0000256" key="1">
    <source>
        <dbReference type="ARBA" id="ARBA00022723"/>
    </source>
</evidence>
<dbReference type="PANTHER" id="PTHR23235">
    <property type="entry name" value="KRUEPPEL-LIKE TRANSCRIPTION FACTOR"/>
    <property type="match status" value="1"/>
</dbReference>
<evidence type="ECO:0000256" key="5">
    <source>
        <dbReference type="ARBA" id="ARBA00023015"/>
    </source>
</evidence>
<keyword evidence="6" id="KW-0804">Transcription</keyword>
<evidence type="ECO:0000256" key="8">
    <source>
        <dbReference type="SAM" id="MobiDB-lite"/>
    </source>
</evidence>
<comment type="caution">
    <text evidence="10">The sequence shown here is derived from an EMBL/GenBank/DDBJ whole genome shotgun (WGS) entry which is preliminary data.</text>
</comment>
<evidence type="ECO:0000256" key="3">
    <source>
        <dbReference type="ARBA" id="ARBA00022771"/>
    </source>
</evidence>
<dbReference type="FunFam" id="3.30.160.60:FF:000032">
    <property type="entry name" value="Krueppel-like factor 4"/>
    <property type="match status" value="1"/>
</dbReference>
<reference evidence="10" key="1">
    <citation type="submission" date="2020-05" db="EMBL/GenBank/DDBJ databases">
        <title>Phylogenomic resolution of chytrid fungi.</title>
        <authorList>
            <person name="Stajich J.E."/>
            <person name="Amses K."/>
            <person name="Simmons R."/>
            <person name="Seto K."/>
            <person name="Myers J."/>
            <person name="Bonds A."/>
            <person name="Quandt C.A."/>
            <person name="Barry K."/>
            <person name="Liu P."/>
            <person name="Grigoriev I."/>
            <person name="Longcore J.E."/>
            <person name="James T.Y."/>
        </authorList>
    </citation>
    <scope>NUCLEOTIDE SEQUENCE</scope>
    <source>
        <strain evidence="10">JEL0476</strain>
    </source>
</reference>
<dbReference type="Proteomes" id="UP001211065">
    <property type="component" value="Unassembled WGS sequence"/>
</dbReference>
<protein>
    <recommendedName>
        <fullName evidence="9">C2H2-type domain-containing protein</fullName>
    </recommendedName>
</protein>
<dbReference type="Pfam" id="PF00096">
    <property type="entry name" value="zf-C2H2"/>
    <property type="match status" value="3"/>
</dbReference>
<dbReference type="SUPFAM" id="SSF57667">
    <property type="entry name" value="beta-beta-alpha zinc fingers"/>
    <property type="match status" value="2"/>
</dbReference>
<feature type="region of interest" description="Disordered" evidence="8">
    <location>
        <begin position="1"/>
        <end position="72"/>
    </location>
</feature>
<dbReference type="PROSITE" id="PS00028">
    <property type="entry name" value="ZINC_FINGER_C2H2_1"/>
    <property type="match status" value="2"/>
</dbReference>
<keyword evidence="3 7" id="KW-0863">Zinc-finger</keyword>
<keyword evidence="1" id="KW-0479">Metal-binding</keyword>
<feature type="compositionally biased region" description="Polar residues" evidence="8">
    <location>
        <begin position="49"/>
        <end position="69"/>
    </location>
</feature>
<accession>A0AAD5U113</accession>
<dbReference type="SMART" id="SM00355">
    <property type="entry name" value="ZnF_C2H2"/>
    <property type="match status" value="3"/>
</dbReference>
<feature type="compositionally biased region" description="Polar residues" evidence="8">
    <location>
        <begin position="1"/>
        <end position="28"/>
    </location>
</feature>
<dbReference type="InterPro" id="IPR013087">
    <property type="entry name" value="Znf_C2H2_type"/>
</dbReference>
<sequence>MFTQIDSYISQQSTPPQQTGNNINSSQPIPIKFDQNIHSPPHPIPIKFEQNSSSSQQVSFKFNHGQSPQHVPFKFEQSHSSSFNYKHSSLQGSSPPHSPQQMSINTSITSVPAHLNIPQQAIYPSPNSANSIKLSPIVPVASNYVSAHLPSSQTISTIPLHTNFSNNNDNSNLAEQKVVVCDYFGCGKTFTQLKNLKSHKRCHSEKSFECEQCGVKFKRLPDMYRHRRSVHDGGKPHRCEVCGKTFARADGLKNHQLTKGAAKKCANNKNNMKSLLSPY</sequence>
<dbReference type="InterPro" id="IPR036236">
    <property type="entry name" value="Znf_C2H2_sf"/>
</dbReference>
<organism evidence="10 11">
    <name type="scientific">Clydaea vesicula</name>
    <dbReference type="NCBI Taxonomy" id="447962"/>
    <lineage>
        <taxon>Eukaryota</taxon>
        <taxon>Fungi</taxon>
        <taxon>Fungi incertae sedis</taxon>
        <taxon>Chytridiomycota</taxon>
        <taxon>Chytridiomycota incertae sedis</taxon>
        <taxon>Chytridiomycetes</taxon>
        <taxon>Lobulomycetales</taxon>
        <taxon>Lobulomycetaceae</taxon>
        <taxon>Clydaea</taxon>
    </lineage>
</organism>